<keyword evidence="2" id="KW-1185">Reference proteome</keyword>
<name>A0A6A5F146_PERFL</name>
<proteinExistence type="predicted"/>
<comment type="caution">
    <text evidence="1">The sequence shown here is derived from an EMBL/GenBank/DDBJ whole genome shotgun (WGS) entry which is preliminary data.</text>
</comment>
<dbReference type="AlphaFoldDB" id="A0A6A5F146"/>
<organism evidence="1 2">
    <name type="scientific">Perca fluviatilis</name>
    <name type="common">European perch</name>
    <dbReference type="NCBI Taxonomy" id="8168"/>
    <lineage>
        <taxon>Eukaryota</taxon>
        <taxon>Metazoa</taxon>
        <taxon>Chordata</taxon>
        <taxon>Craniata</taxon>
        <taxon>Vertebrata</taxon>
        <taxon>Euteleostomi</taxon>
        <taxon>Actinopterygii</taxon>
        <taxon>Neopterygii</taxon>
        <taxon>Teleostei</taxon>
        <taxon>Neoteleostei</taxon>
        <taxon>Acanthomorphata</taxon>
        <taxon>Eupercaria</taxon>
        <taxon>Perciformes</taxon>
        <taxon>Percoidei</taxon>
        <taxon>Percidae</taxon>
        <taxon>Percinae</taxon>
        <taxon>Perca</taxon>
    </lineage>
</organism>
<reference evidence="1 2" key="1">
    <citation type="submission" date="2019-06" db="EMBL/GenBank/DDBJ databases">
        <title>A chromosome-scale genome assembly of the European perch, Perca fluviatilis.</title>
        <authorList>
            <person name="Roques C."/>
            <person name="Zahm M."/>
            <person name="Cabau C."/>
            <person name="Klopp C."/>
            <person name="Bouchez O."/>
            <person name="Donnadieu C."/>
            <person name="Kuhl H."/>
            <person name="Gislard M."/>
            <person name="Guendouz S."/>
            <person name="Journot L."/>
            <person name="Haffray P."/>
            <person name="Bestin A."/>
            <person name="Morvezen R."/>
            <person name="Feron R."/>
            <person name="Wen M."/>
            <person name="Jouanno E."/>
            <person name="Herpin A."/>
            <person name="Schartl M."/>
            <person name="Postlethwait J."/>
            <person name="Schaerlinger B."/>
            <person name="Chardard D."/>
            <person name="Lecocq T."/>
            <person name="Poncet C."/>
            <person name="Jaffrelo L."/>
            <person name="Lampietro C."/>
            <person name="Guiguen Y."/>
        </authorList>
    </citation>
    <scope>NUCLEOTIDE SEQUENCE [LARGE SCALE GENOMIC DNA]</scope>
    <source>
        <tissue evidence="1">Blood</tissue>
    </source>
</reference>
<protein>
    <submittedName>
        <fullName evidence="1">Uncharacterized protein</fullName>
    </submittedName>
</protein>
<evidence type="ECO:0000313" key="2">
    <source>
        <dbReference type="Proteomes" id="UP000465112"/>
    </source>
</evidence>
<evidence type="ECO:0000313" key="1">
    <source>
        <dbReference type="EMBL" id="KAF1382293.1"/>
    </source>
</evidence>
<sequence>MKRATFGVKNHFTRRFQNLPACRLGTSTVLFCIPIAYGNVDALSAQHVDSDVTYPAPNSLKLSTSPQ</sequence>
<gene>
    <name evidence="1" type="ORF">PFLUV_G00142240</name>
</gene>
<dbReference type="Proteomes" id="UP000465112">
    <property type="component" value="Chromosome 12"/>
</dbReference>
<dbReference type="EMBL" id="VHII01000012">
    <property type="protein sequence ID" value="KAF1382293.1"/>
    <property type="molecule type" value="Genomic_DNA"/>
</dbReference>
<accession>A0A6A5F146</accession>